<dbReference type="GO" id="GO:0005743">
    <property type="term" value="C:mitochondrial inner membrane"/>
    <property type="evidence" value="ECO:0007669"/>
    <property type="project" value="UniProtKB-SubCell"/>
</dbReference>
<name>A0AAE8SYW1_9PEZI</name>
<keyword evidence="14" id="KW-1185">Reference proteome</keyword>
<gene>
    <name evidence="13" type="ORF">DNG_08134</name>
</gene>
<dbReference type="EC" id="4.4.1.17" evidence="10"/>
<dbReference type="Proteomes" id="UP001187682">
    <property type="component" value="Unassembled WGS sequence"/>
</dbReference>
<organism evidence="13 14">
    <name type="scientific">Cephalotrichum gorgonifer</name>
    <dbReference type="NCBI Taxonomy" id="2041049"/>
    <lineage>
        <taxon>Eukaryota</taxon>
        <taxon>Fungi</taxon>
        <taxon>Dikarya</taxon>
        <taxon>Ascomycota</taxon>
        <taxon>Pezizomycotina</taxon>
        <taxon>Sordariomycetes</taxon>
        <taxon>Hypocreomycetidae</taxon>
        <taxon>Microascales</taxon>
        <taxon>Microascaceae</taxon>
        <taxon>Cephalotrichum</taxon>
    </lineage>
</organism>
<keyword evidence="9 10" id="KW-0456">Lyase</keyword>
<dbReference type="PANTHER" id="PTHR12743">
    <property type="entry name" value="CYTOCHROME C1 HEME LYASE"/>
    <property type="match status" value="1"/>
</dbReference>
<proteinExistence type="inferred from homology"/>
<comment type="catalytic activity">
    <reaction evidence="10">
        <text>holo-[cytochrome c] = apo-[cytochrome c] + heme b</text>
        <dbReference type="Rhea" id="RHEA:22648"/>
        <dbReference type="Rhea" id="RHEA-COMP:10725"/>
        <dbReference type="Rhea" id="RHEA-COMP:10726"/>
        <dbReference type="ChEBI" id="CHEBI:29950"/>
        <dbReference type="ChEBI" id="CHEBI:60344"/>
        <dbReference type="ChEBI" id="CHEBI:83739"/>
        <dbReference type="EC" id="4.4.1.17"/>
    </reaction>
</comment>
<evidence type="ECO:0000313" key="14">
    <source>
        <dbReference type="Proteomes" id="UP001187682"/>
    </source>
</evidence>
<sequence length="540" mass="60170">MQTTVATLILLSGCLIVTGAAKDCNTSQISSMDVGSCTCAGQLSGCIDYSTCSACGGSSAKKNIKDCTHGCTDDEWNCKACGLWFHTLCDCISHPKTCTSSGTISPYARPVWVLLETDNLVTTTEKLPGILEMKDSHDQGWIFAQEHRPNPATEAVWLNSVYARDMEQVHIHRCTRNLQTATLLSQETIRSDKHLVQLKNDNELYCLGVSSSVTIKGFSAALVEFLKSPPVCKDLVGAARLPDEQGDRRCPHPRQMPETLRRRSSVLLPRSPRFLRPRRPPSSCPVPHHASAAAEKPKSLLSQLNPLNYMFPDLSQEAAPNQTHKLPTSREESSIPRNDGESKWEYPSPQQMYNALLRKGHHDTDITAVEQMVAVHNFLNEGAWSEVVGWEKRFSGGLMKGWQMCRRGEENAPEEMEAAGAVEPTLIRFQGRPKEMTPKAAMLQMLGKVFPEKYGMEPPFDRHDWYVSRKVNGQTKEVRYVIDYYSGAPEPTGEPVFYLDVRPALTPSGAAERMIRWGSDVWWRASGGAVREAERKSETS</sequence>
<keyword evidence="6 10" id="KW-0408">Iron</keyword>
<dbReference type="PROSITE" id="PS00822">
    <property type="entry name" value="CYTO_HEME_LYASE_2"/>
    <property type="match status" value="1"/>
</dbReference>
<dbReference type="GO" id="GO:0004408">
    <property type="term" value="F:holocytochrome-c synthase activity"/>
    <property type="evidence" value="ECO:0007669"/>
    <property type="project" value="UniProtKB-EC"/>
</dbReference>
<comment type="subcellular location">
    <subcellularLocation>
        <location evidence="1 10">Mitochondrion inner membrane</location>
    </subcellularLocation>
</comment>
<dbReference type="PROSITE" id="PS00821">
    <property type="entry name" value="CYTO_HEME_LYASE_1"/>
    <property type="match status" value="1"/>
</dbReference>
<feature type="signal peptide" evidence="12">
    <location>
        <begin position="1"/>
        <end position="21"/>
    </location>
</feature>
<keyword evidence="3 10" id="KW-0349">Heme</keyword>
<evidence type="ECO:0000256" key="4">
    <source>
        <dbReference type="ARBA" id="ARBA00022723"/>
    </source>
</evidence>
<evidence type="ECO:0000256" key="11">
    <source>
        <dbReference type="SAM" id="MobiDB-lite"/>
    </source>
</evidence>
<keyword evidence="8 10" id="KW-0472">Membrane</keyword>
<feature type="compositionally biased region" description="Basic and acidic residues" evidence="11">
    <location>
        <begin position="328"/>
        <end position="344"/>
    </location>
</feature>
<feature type="region of interest" description="Disordered" evidence="11">
    <location>
        <begin position="318"/>
        <end position="347"/>
    </location>
</feature>
<comment type="function">
    <text evidence="10">Lyase that catalyzes the covalent linking of the heme group to the cytochrome C apoprotein to produce the mature functional cytochrome.</text>
</comment>
<feature type="chain" id="PRO_5042206094" description="Holocytochrome c-type synthase" evidence="12">
    <location>
        <begin position="22"/>
        <end position="540"/>
    </location>
</feature>
<comment type="similarity">
    <text evidence="2 10">Belongs to the cytochrome c-type heme lyase family.</text>
</comment>
<evidence type="ECO:0000256" key="3">
    <source>
        <dbReference type="ARBA" id="ARBA00022617"/>
    </source>
</evidence>
<evidence type="ECO:0000256" key="1">
    <source>
        <dbReference type="ARBA" id="ARBA00004273"/>
    </source>
</evidence>
<dbReference type="AlphaFoldDB" id="A0AAE8SYW1"/>
<keyword evidence="5 10" id="KW-0999">Mitochondrion inner membrane</keyword>
<evidence type="ECO:0000256" key="12">
    <source>
        <dbReference type="SAM" id="SignalP"/>
    </source>
</evidence>
<evidence type="ECO:0000256" key="6">
    <source>
        <dbReference type="ARBA" id="ARBA00023004"/>
    </source>
</evidence>
<evidence type="ECO:0000256" key="10">
    <source>
        <dbReference type="RuleBase" id="RU363130"/>
    </source>
</evidence>
<accession>A0AAE8SYW1</accession>
<evidence type="ECO:0000256" key="2">
    <source>
        <dbReference type="ARBA" id="ARBA00007255"/>
    </source>
</evidence>
<evidence type="ECO:0000313" key="13">
    <source>
        <dbReference type="EMBL" id="SPO05447.1"/>
    </source>
</evidence>
<feature type="region of interest" description="Disordered" evidence="11">
    <location>
        <begin position="243"/>
        <end position="296"/>
    </location>
</feature>
<keyword evidence="7 10" id="KW-0496">Mitochondrion</keyword>
<dbReference type="Pfam" id="PF01265">
    <property type="entry name" value="Cyto_heme_lyase"/>
    <property type="match status" value="1"/>
</dbReference>
<protein>
    <recommendedName>
        <fullName evidence="10">Holocytochrome c-type synthase</fullName>
        <ecNumber evidence="10">4.4.1.17</ecNumber>
    </recommendedName>
</protein>
<evidence type="ECO:0000256" key="5">
    <source>
        <dbReference type="ARBA" id="ARBA00022792"/>
    </source>
</evidence>
<dbReference type="GO" id="GO:0046872">
    <property type="term" value="F:metal ion binding"/>
    <property type="evidence" value="ECO:0007669"/>
    <property type="project" value="UniProtKB-KW"/>
</dbReference>
<keyword evidence="12" id="KW-0732">Signal</keyword>
<reference evidence="13" key="1">
    <citation type="submission" date="2018-03" db="EMBL/GenBank/DDBJ databases">
        <authorList>
            <person name="Guldener U."/>
        </authorList>
    </citation>
    <scope>NUCLEOTIDE SEQUENCE</scope>
</reference>
<evidence type="ECO:0000256" key="7">
    <source>
        <dbReference type="ARBA" id="ARBA00023128"/>
    </source>
</evidence>
<evidence type="ECO:0000256" key="8">
    <source>
        <dbReference type="ARBA" id="ARBA00023136"/>
    </source>
</evidence>
<dbReference type="InterPro" id="IPR000511">
    <property type="entry name" value="Holocyt_c/c1_synthase"/>
</dbReference>
<dbReference type="EMBL" id="ONZQ02000013">
    <property type="protein sequence ID" value="SPO05447.1"/>
    <property type="molecule type" value="Genomic_DNA"/>
</dbReference>
<evidence type="ECO:0000256" key="9">
    <source>
        <dbReference type="ARBA" id="ARBA00023239"/>
    </source>
</evidence>
<keyword evidence="4 10" id="KW-0479">Metal-binding</keyword>
<dbReference type="PANTHER" id="PTHR12743:SF3">
    <property type="entry name" value="HOLOCYTOCHROME-C SYNTHASE"/>
    <property type="match status" value="1"/>
</dbReference>
<comment type="caution">
    <text evidence="13">The sequence shown here is derived from an EMBL/GenBank/DDBJ whole genome shotgun (WGS) entry which is preliminary data.</text>
</comment>